<dbReference type="Pfam" id="PF00075">
    <property type="entry name" value="RNase_H"/>
    <property type="match status" value="1"/>
</dbReference>
<evidence type="ECO:0000256" key="1">
    <source>
        <dbReference type="ARBA" id="ARBA00005300"/>
    </source>
</evidence>
<dbReference type="InterPro" id="IPR012337">
    <property type="entry name" value="RNaseH-like_sf"/>
</dbReference>
<dbReference type="InterPro" id="IPR050092">
    <property type="entry name" value="RNase_H"/>
</dbReference>
<feature type="region of interest" description="Disordered" evidence="2">
    <location>
        <begin position="225"/>
        <end position="266"/>
    </location>
</feature>
<name>A0A409X865_9AGAR</name>
<keyword evidence="5" id="KW-1185">Reference proteome</keyword>
<evidence type="ECO:0000313" key="5">
    <source>
        <dbReference type="Proteomes" id="UP000284842"/>
    </source>
</evidence>
<evidence type="ECO:0000256" key="2">
    <source>
        <dbReference type="SAM" id="MobiDB-lite"/>
    </source>
</evidence>
<proteinExistence type="inferred from homology"/>
<comment type="caution">
    <text evidence="4">The sequence shown here is derived from an EMBL/GenBank/DDBJ whole genome shotgun (WGS) entry which is preliminary data.</text>
</comment>
<gene>
    <name evidence="4" type="ORF">CVT24_000283</name>
</gene>
<dbReference type="InterPro" id="IPR036397">
    <property type="entry name" value="RNaseH_sf"/>
</dbReference>
<evidence type="ECO:0000313" key="4">
    <source>
        <dbReference type="EMBL" id="PPQ86894.1"/>
    </source>
</evidence>
<dbReference type="PANTHER" id="PTHR10642">
    <property type="entry name" value="RIBONUCLEASE H1"/>
    <property type="match status" value="1"/>
</dbReference>
<evidence type="ECO:0000259" key="3">
    <source>
        <dbReference type="PROSITE" id="PS50879"/>
    </source>
</evidence>
<dbReference type="Proteomes" id="UP000284842">
    <property type="component" value="Unassembled WGS sequence"/>
</dbReference>
<dbReference type="SUPFAM" id="SSF53098">
    <property type="entry name" value="Ribonuclease H-like"/>
    <property type="match status" value="1"/>
</dbReference>
<dbReference type="InterPro" id="IPR002156">
    <property type="entry name" value="RNaseH_domain"/>
</dbReference>
<dbReference type="CDD" id="cd09276">
    <property type="entry name" value="Rnase_HI_RT_non_LTR"/>
    <property type="match status" value="1"/>
</dbReference>
<feature type="compositionally biased region" description="Basic and acidic residues" evidence="2">
    <location>
        <begin position="231"/>
        <end position="255"/>
    </location>
</feature>
<dbReference type="PANTHER" id="PTHR10642:SF25">
    <property type="entry name" value="RNASE H TYPE-1 DOMAIN-CONTAINING PROTEIN"/>
    <property type="match status" value="1"/>
</dbReference>
<dbReference type="GO" id="GO:0043137">
    <property type="term" value="P:DNA replication, removal of RNA primer"/>
    <property type="evidence" value="ECO:0007669"/>
    <property type="project" value="TreeGrafter"/>
</dbReference>
<organism evidence="4 5">
    <name type="scientific">Panaeolus cyanescens</name>
    <dbReference type="NCBI Taxonomy" id="181874"/>
    <lineage>
        <taxon>Eukaryota</taxon>
        <taxon>Fungi</taxon>
        <taxon>Dikarya</taxon>
        <taxon>Basidiomycota</taxon>
        <taxon>Agaricomycotina</taxon>
        <taxon>Agaricomycetes</taxon>
        <taxon>Agaricomycetidae</taxon>
        <taxon>Agaricales</taxon>
        <taxon>Agaricineae</taxon>
        <taxon>Galeropsidaceae</taxon>
        <taxon>Panaeolus</taxon>
    </lineage>
</organism>
<dbReference type="InParanoid" id="A0A409X865"/>
<protein>
    <recommendedName>
        <fullName evidence="3">RNase H type-1 domain-containing protein</fullName>
    </recommendedName>
</protein>
<comment type="similarity">
    <text evidence="1">Belongs to the RNase H family.</text>
</comment>
<dbReference type="Gene3D" id="3.30.420.10">
    <property type="entry name" value="Ribonuclease H-like superfamily/Ribonuclease H"/>
    <property type="match status" value="1"/>
</dbReference>
<dbReference type="GO" id="GO:0004523">
    <property type="term" value="F:RNA-DNA hybrid ribonuclease activity"/>
    <property type="evidence" value="ECO:0007669"/>
    <property type="project" value="InterPro"/>
</dbReference>
<reference evidence="4 5" key="1">
    <citation type="journal article" date="2018" name="Evol. Lett.">
        <title>Horizontal gene cluster transfer increased hallucinogenic mushroom diversity.</title>
        <authorList>
            <person name="Reynolds H.T."/>
            <person name="Vijayakumar V."/>
            <person name="Gluck-Thaler E."/>
            <person name="Korotkin H.B."/>
            <person name="Matheny P.B."/>
            <person name="Slot J.C."/>
        </authorList>
    </citation>
    <scope>NUCLEOTIDE SEQUENCE [LARGE SCALE GENOMIC DNA]</scope>
    <source>
        <strain evidence="4 5">2629</strain>
    </source>
</reference>
<accession>A0A409X865</accession>
<dbReference type="EMBL" id="NHTK01004402">
    <property type="protein sequence ID" value="PPQ86894.1"/>
    <property type="molecule type" value="Genomic_DNA"/>
</dbReference>
<dbReference type="GO" id="GO:0003676">
    <property type="term" value="F:nucleic acid binding"/>
    <property type="evidence" value="ECO:0007669"/>
    <property type="project" value="InterPro"/>
</dbReference>
<dbReference type="PROSITE" id="PS50879">
    <property type="entry name" value="RNASE_H_1"/>
    <property type="match status" value="1"/>
</dbReference>
<dbReference type="OrthoDB" id="3267074at2759"/>
<feature type="domain" description="RNase H type-1" evidence="3">
    <location>
        <begin position="109"/>
        <end position="248"/>
    </location>
</feature>
<dbReference type="AlphaFoldDB" id="A0A409X865"/>
<dbReference type="STRING" id="181874.A0A409X865"/>
<sequence>MHLFAPDGFSKREPGARQILRVPKTPIGIHEPWAADGHDKLNKIGFPIWALVDDATGKWLGAWIVPNNRDPNIVSYCFLETVLKYKGYRLRVREVRERETTVDWERGRRAERQDIYTDGSMTDGGVASAAVWMKRGEEKMRRTLRIGETDEHTVYEAELMGITLAMEIAQEHRFKGKIHIGLDNQAVLTTIKTRSPKFAQKMWEDLGRLIKTYLKRDPTNEVEFRWTPGHEGFEGNERADGAARGAAEEERRMGGEEEEEEEGWEDGRMVPISRAATRQRLMKEIGEKRRDMWKNSTRYDRMQGFDDTMPSKIFGRLTKSLRRKQASVIFQLRTGHVQLAKHLYTMGKEESPMCKGCGRRPETVYHYIMECERYETARRRHFAYMGRNQRTMTRLLKEEKLLPKLFSYINDTKRLKRLFGTFDTG</sequence>